<organism evidence="1 2">
    <name type="scientific">Veronia pacifica</name>
    <dbReference type="NCBI Taxonomy" id="1080227"/>
    <lineage>
        <taxon>Bacteria</taxon>
        <taxon>Pseudomonadati</taxon>
        <taxon>Pseudomonadota</taxon>
        <taxon>Gammaproteobacteria</taxon>
        <taxon>Vibrionales</taxon>
        <taxon>Vibrionaceae</taxon>
        <taxon>Veronia</taxon>
    </lineage>
</organism>
<keyword evidence="2" id="KW-1185">Reference proteome</keyword>
<evidence type="ECO:0000313" key="2">
    <source>
        <dbReference type="Proteomes" id="UP000094936"/>
    </source>
</evidence>
<evidence type="ECO:0008006" key="3">
    <source>
        <dbReference type="Google" id="ProtNLM"/>
    </source>
</evidence>
<comment type="caution">
    <text evidence="1">The sequence shown here is derived from an EMBL/GenBank/DDBJ whole genome shotgun (WGS) entry which is preliminary data.</text>
</comment>
<dbReference type="RefSeq" id="WP_068898560.1">
    <property type="nucleotide sequence ID" value="NZ_LYBM01000002.1"/>
</dbReference>
<name>A0A1C3ERA8_9GAMM</name>
<evidence type="ECO:0000313" key="1">
    <source>
        <dbReference type="EMBL" id="ODA35772.1"/>
    </source>
</evidence>
<sequence length="357" mass="41729">MHLNIVGLILSNNSILIICPSFNGYQNEIKHGVEQKGYESDLITYNEEIAFGINKLKYLLILLVRCIFCIFCMDYKKSESYAKIENYIYLRGKENLNNYLQSEIDKLIKNGKIYKSVLVVKGFGLNYSTIKKINLASQNNSILYQWDPLLRYPDVLKTYDHYQKVFTFQSTDVFKYPESIYFPTFYRKDKSLEKCTLEYDLCFVGVFAIGRYFRLNKIKKKCKALNLRVYFKLYSRNTFLRLFVPSDYLIDKKLGAVELREIYSRSKCVVDLCHSGQDGITQRVFQALSLSRYVFSDTPDIEKLKKLHPSLKTLVFDFNTIENLGNATLENTCFLEAKNSIESYEVSNWLSTVLDIK</sequence>
<dbReference type="Proteomes" id="UP000094936">
    <property type="component" value="Unassembled WGS sequence"/>
</dbReference>
<accession>A0A1C3ERA8</accession>
<reference evidence="1 2" key="1">
    <citation type="submission" date="2016-05" db="EMBL/GenBank/DDBJ databases">
        <title>Genomic Taxonomy of the Vibrionaceae.</title>
        <authorList>
            <person name="Gomez-Gil B."/>
            <person name="Enciso-Ibarra J."/>
        </authorList>
    </citation>
    <scope>NUCLEOTIDE SEQUENCE [LARGE SCALE GENOMIC DNA]</scope>
    <source>
        <strain evidence="1 2">CAIM 1920</strain>
    </source>
</reference>
<dbReference type="EMBL" id="LYBM01000002">
    <property type="protein sequence ID" value="ODA35772.1"/>
    <property type="molecule type" value="Genomic_DNA"/>
</dbReference>
<dbReference type="STRING" id="1080227.A8L45_01660"/>
<dbReference type="AlphaFoldDB" id="A0A1C3ERA8"/>
<proteinExistence type="predicted"/>
<gene>
    <name evidence="1" type="ORF">A8L45_01660</name>
</gene>
<protein>
    <recommendedName>
        <fullName evidence="3">Lipopolysaccharide biosynthesis protein</fullName>
    </recommendedName>
</protein>